<organism evidence="2 3">
    <name type="scientific">Melanomma pulvis-pyrius CBS 109.77</name>
    <dbReference type="NCBI Taxonomy" id="1314802"/>
    <lineage>
        <taxon>Eukaryota</taxon>
        <taxon>Fungi</taxon>
        <taxon>Dikarya</taxon>
        <taxon>Ascomycota</taxon>
        <taxon>Pezizomycotina</taxon>
        <taxon>Dothideomycetes</taxon>
        <taxon>Pleosporomycetidae</taxon>
        <taxon>Pleosporales</taxon>
        <taxon>Melanommataceae</taxon>
        <taxon>Melanomma</taxon>
    </lineage>
</organism>
<dbReference type="EMBL" id="MU001750">
    <property type="protein sequence ID" value="KAF2800286.1"/>
    <property type="molecule type" value="Genomic_DNA"/>
</dbReference>
<proteinExistence type="predicted"/>
<evidence type="ECO:0000259" key="1">
    <source>
        <dbReference type="Pfam" id="PF14737"/>
    </source>
</evidence>
<gene>
    <name evidence="2" type="ORF">K505DRAFT_382762</name>
</gene>
<dbReference type="Proteomes" id="UP000799757">
    <property type="component" value="Unassembled WGS sequence"/>
</dbReference>
<reference evidence="2" key="1">
    <citation type="journal article" date="2020" name="Stud. Mycol.">
        <title>101 Dothideomycetes genomes: a test case for predicting lifestyles and emergence of pathogens.</title>
        <authorList>
            <person name="Haridas S."/>
            <person name="Albert R."/>
            <person name="Binder M."/>
            <person name="Bloem J."/>
            <person name="Labutti K."/>
            <person name="Salamov A."/>
            <person name="Andreopoulos B."/>
            <person name="Baker S."/>
            <person name="Barry K."/>
            <person name="Bills G."/>
            <person name="Bluhm B."/>
            <person name="Cannon C."/>
            <person name="Castanera R."/>
            <person name="Culley D."/>
            <person name="Daum C."/>
            <person name="Ezra D."/>
            <person name="Gonzalez J."/>
            <person name="Henrissat B."/>
            <person name="Kuo A."/>
            <person name="Liang C."/>
            <person name="Lipzen A."/>
            <person name="Lutzoni F."/>
            <person name="Magnuson J."/>
            <person name="Mondo S."/>
            <person name="Nolan M."/>
            <person name="Ohm R."/>
            <person name="Pangilinan J."/>
            <person name="Park H.-J."/>
            <person name="Ramirez L."/>
            <person name="Alfaro M."/>
            <person name="Sun H."/>
            <person name="Tritt A."/>
            <person name="Yoshinaga Y."/>
            <person name="Zwiers L.-H."/>
            <person name="Turgeon B."/>
            <person name="Goodwin S."/>
            <person name="Spatafora J."/>
            <person name="Crous P."/>
            <person name="Grigoriev I."/>
        </authorList>
    </citation>
    <scope>NUCLEOTIDE SEQUENCE</scope>
    <source>
        <strain evidence="2">CBS 109.77</strain>
    </source>
</reference>
<protein>
    <recommendedName>
        <fullName evidence="1">DUF4470 domain-containing protein</fullName>
    </recommendedName>
</protein>
<evidence type="ECO:0000313" key="3">
    <source>
        <dbReference type="Proteomes" id="UP000799757"/>
    </source>
</evidence>
<dbReference type="Pfam" id="PF14737">
    <property type="entry name" value="DUF4470"/>
    <property type="match status" value="1"/>
</dbReference>
<evidence type="ECO:0000313" key="2">
    <source>
        <dbReference type="EMBL" id="KAF2800286.1"/>
    </source>
</evidence>
<keyword evidence="3" id="KW-1185">Reference proteome</keyword>
<feature type="domain" description="DUF4470" evidence="1">
    <location>
        <begin position="93"/>
        <end position="189"/>
    </location>
</feature>
<dbReference type="InterPro" id="IPR027974">
    <property type="entry name" value="DUF4470"/>
</dbReference>
<dbReference type="OrthoDB" id="5282002at2759"/>
<dbReference type="AlphaFoldDB" id="A0A6A6XUN9"/>
<name>A0A6A6XUN9_9PLEO</name>
<accession>A0A6A6XUN9</accession>
<sequence length="571" mass="65408">MAEFLNPPLCANIQDGVQCQEVAISVACSTCFLVQYCSLKCLKEHEEVHKKSVCNCDMMKSNWIPDWAKAKRTPQFADGSQDPALPFGPPKFFWGNMDAVDLLNLKKNEGTAAVDRDFGILCAASGDIRNVLKSIAGLPDGYTGQCSVVMNDIDFDIVARNAIFLLIAFHLKPEDATPAIIHLWYSAFLPPSILAMLQEKILPLIDDVCTKIANKSDNVPLGKIWTLELGQSLRVVFTKAEWNRLKAFLTVPSDMSVNEVNIIRLTQMRNPTRTDYRQKAAYNQWPAFRTCNEKFRRECILLPFGTSRKEFTSPNPTFLQTLPEWPFRDDAEPHCGWSHEDVLRGAQVAKEDMLGSLFFMVRDLLLAFCRRVQTFKIKFRLYALDARDLPTKLNRWNEELGMFDRIEVSNISDLAYVGPALCLWEFAPLLKPLSMNPHAAILFLFQGAVVEMDRHLTDDQRRADTFAANPQRYMTIPSYGNPLWDPDVYKFIQCADGLRDWDQSWARFEDELQLPAMVADMGLKMRTKEEHTLVKPWPKRMSKDASQEEFDFMVAKYCTGFERYVELVRKE</sequence>